<accession>A0ABS9YK39</accession>
<dbReference type="Proteomes" id="UP001165269">
    <property type="component" value="Unassembled WGS sequence"/>
</dbReference>
<keyword evidence="3" id="KW-1185">Reference proteome</keyword>
<organism evidence="2 3">
    <name type="scientific">Streptomyces cylindrosporus</name>
    <dbReference type="NCBI Taxonomy" id="2927583"/>
    <lineage>
        <taxon>Bacteria</taxon>
        <taxon>Bacillati</taxon>
        <taxon>Actinomycetota</taxon>
        <taxon>Actinomycetes</taxon>
        <taxon>Kitasatosporales</taxon>
        <taxon>Streptomycetaceae</taxon>
        <taxon>Streptomyces</taxon>
    </lineage>
</organism>
<keyword evidence="1" id="KW-1133">Transmembrane helix</keyword>
<sequence length="154" mass="17147">MPNQPTTREQDFRFARYATVTVAVAIAAVISIVLGCMFGFKAYGRYQARQDVQNYVKTSQVRANNQVKLNEIEIGQQQQRVKIEQQKAEIRKQNAIGIREAQDIINKTLTPLYVQHEMVDQLGEIAKSGKNSSVIYIPVGPDGLPVVATAGAKR</sequence>
<evidence type="ECO:0000313" key="2">
    <source>
        <dbReference type="EMBL" id="MCI3277617.1"/>
    </source>
</evidence>
<feature type="transmembrane region" description="Helical" evidence="1">
    <location>
        <begin position="20"/>
        <end position="40"/>
    </location>
</feature>
<keyword evidence="1" id="KW-0812">Transmembrane</keyword>
<reference evidence="2" key="1">
    <citation type="submission" date="2022-03" db="EMBL/GenBank/DDBJ databases">
        <title>Streptomyces 7R015 and 7R016 isolated from Barleria lupulina in Thailand.</title>
        <authorList>
            <person name="Kanchanasin P."/>
            <person name="Phongsopitanun W."/>
            <person name="Tanasupawat S."/>
        </authorList>
    </citation>
    <scope>NUCLEOTIDE SEQUENCE</scope>
    <source>
        <strain evidence="2">7R015</strain>
    </source>
</reference>
<name>A0ABS9YK39_9ACTN</name>
<proteinExistence type="predicted"/>
<protein>
    <submittedName>
        <fullName evidence="2">Uncharacterized protein</fullName>
    </submittedName>
</protein>
<gene>
    <name evidence="2" type="ORF">MQP27_41765</name>
</gene>
<evidence type="ECO:0000256" key="1">
    <source>
        <dbReference type="SAM" id="Phobius"/>
    </source>
</evidence>
<dbReference type="EMBL" id="JALDAY010000015">
    <property type="protein sequence ID" value="MCI3277617.1"/>
    <property type="molecule type" value="Genomic_DNA"/>
</dbReference>
<dbReference type="RefSeq" id="WP_242775457.1">
    <property type="nucleotide sequence ID" value="NZ_JALDAY010000015.1"/>
</dbReference>
<keyword evidence="1" id="KW-0472">Membrane</keyword>
<evidence type="ECO:0000313" key="3">
    <source>
        <dbReference type="Proteomes" id="UP001165269"/>
    </source>
</evidence>
<comment type="caution">
    <text evidence="2">The sequence shown here is derived from an EMBL/GenBank/DDBJ whole genome shotgun (WGS) entry which is preliminary data.</text>
</comment>